<feature type="region of interest" description="Disordered" evidence="1">
    <location>
        <begin position="1"/>
        <end position="44"/>
    </location>
</feature>
<organism evidence="2 3">
    <name type="scientific">Babesia microti (strain RI)</name>
    <dbReference type="NCBI Taxonomy" id="1133968"/>
    <lineage>
        <taxon>Eukaryota</taxon>
        <taxon>Sar</taxon>
        <taxon>Alveolata</taxon>
        <taxon>Apicomplexa</taxon>
        <taxon>Aconoidasida</taxon>
        <taxon>Piroplasmida</taxon>
        <taxon>Babesiidae</taxon>
        <taxon>Babesia</taxon>
    </lineage>
</organism>
<reference evidence="2 3" key="2">
    <citation type="journal article" date="2013" name="PLoS ONE">
        <title>Whole genome mapping and re-organization of the nuclear and mitochondrial genomes of Babesia microti isolates.</title>
        <authorList>
            <person name="Cornillot E."/>
            <person name="Dassouli A."/>
            <person name="Garg A."/>
            <person name="Pachikara N."/>
            <person name="Randazzo S."/>
            <person name="Depoix D."/>
            <person name="Carcy B."/>
            <person name="Delbecq S."/>
            <person name="Frutos R."/>
            <person name="Silva J.C."/>
            <person name="Sutton R."/>
            <person name="Krause P.J."/>
            <person name="Mamoun C.B."/>
        </authorList>
    </citation>
    <scope>NUCLEOTIDE SEQUENCE [LARGE SCALE GENOMIC DNA]</scope>
    <source>
        <strain evidence="2 3">RI</strain>
    </source>
</reference>
<evidence type="ECO:0000313" key="3">
    <source>
        <dbReference type="Proteomes" id="UP000002899"/>
    </source>
</evidence>
<reference evidence="2 3" key="1">
    <citation type="journal article" date="2012" name="Nucleic Acids Res.">
        <title>Sequencing of the smallest Apicomplexan genome from the human pathogen Babesia microti.</title>
        <authorList>
            <person name="Cornillot E."/>
            <person name="Hadj-Kaddour K."/>
            <person name="Dassouli A."/>
            <person name="Noel B."/>
            <person name="Ranwez V."/>
            <person name="Vacherie B."/>
            <person name="Augagneur Y."/>
            <person name="Bres V."/>
            <person name="Duclos A."/>
            <person name="Randazzo S."/>
            <person name="Carcy B."/>
            <person name="Debierre-Grockiego F."/>
            <person name="Delbecq S."/>
            <person name="Moubri-Menage K."/>
            <person name="Shams-Eldin H."/>
            <person name="Usmani-Brown S."/>
            <person name="Bringaud F."/>
            <person name="Wincker P."/>
            <person name="Vivares C.P."/>
            <person name="Schwarz R.T."/>
            <person name="Schetters T.P."/>
            <person name="Krause P.J."/>
            <person name="Gorenflot A."/>
            <person name="Berry V."/>
            <person name="Barbe V."/>
            <person name="Ben Mamoun C."/>
        </authorList>
    </citation>
    <scope>NUCLEOTIDE SEQUENCE [LARGE SCALE GENOMIC DNA]</scope>
    <source>
        <strain evidence="2 3">RI</strain>
    </source>
</reference>
<accession>I7IGK0</accession>
<gene>
    <name evidence="2" type="ORF">BMR1_02g04250</name>
</gene>
<protein>
    <submittedName>
        <fullName evidence="2">Uncharacterized protein</fullName>
    </submittedName>
</protein>
<evidence type="ECO:0000313" key="2">
    <source>
        <dbReference type="EMBL" id="CCF73996.1"/>
    </source>
</evidence>
<dbReference type="Proteomes" id="UP000002899">
    <property type="component" value="Chromosome II"/>
</dbReference>
<feature type="compositionally biased region" description="Polar residues" evidence="1">
    <location>
        <begin position="1"/>
        <end position="26"/>
    </location>
</feature>
<dbReference type="RefSeq" id="XP_012648605.1">
    <property type="nucleotide sequence ID" value="XM_012793151.1"/>
</dbReference>
<dbReference type="KEGG" id="bmic:BMR1_02g04250"/>
<sequence>MGNQSKTGWESPHTSDWNSSSINGRNNQHKDDEILVSDESDYGGESLGKFGEEYFTSLVDHEANEGLFDPSSNVDSTPLANEIESPVPAAADVFETKVEEILFDVHQLTLGIDQTVTSVDILTPKSKCSDTYMYKDKECAHGNVCGYTKCTNVIEPVASTANVEEVVNEGHIVGSESEGTTSEADSASGDKGAKVTGDSEKSRLNNNIANKLLWIPKSSTPIYMSRSEESKRKIELARKKASKGTIPNEFKNKVSALAKDGVADIESIRMKIANNAKVTAESKAAIVSKERQRVVEASKARKEARDRYIKEARKHVDSIKTASSMAKILK</sequence>
<proteinExistence type="predicted"/>
<reference evidence="2 3" key="3">
    <citation type="journal article" date="2016" name="Sci. Rep.">
        <title>Genome-wide diversity and gene expression profiling of Babesia microti isolates identify polymorphic genes that mediate host-pathogen interactions.</title>
        <authorList>
            <person name="Silva J.C."/>
            <person name="Cornillot E."/>
            <person name="McCracken C."/>
            <person name="Usmani-Brown S."/>
            <person name="Dwivedi A."/>
            <person name="Ifeonu O.O."/>
            <person name="Crabtree J."/>
            <person name="Gotia H.T."/>
            <person name="Virji A.Z."/>
            <person name="Reynes C."/>
            <person name="Colinge J."/>
            <person name="Kumar V."/>
            <person name="Lawres L."/>
            <person name="Pazzi J.E."/>
            <person name="Pablo J.V."/>
            <person name="Hung C."/>
            <person name="Brancato J."/>
            <person name="Kumari P."/>
            <person name="Orvis J."/>
            <person name="Tretina K."/>
            <person name="Chibucos M."/>
            <person name="Ott S."/>
            <person name="Sadzewicz L."/>
            <person name="Sengamalay N."/>
            <person name="Shetty A.C."/>
            <person name="Su Q."/>
            <person name="Tallon L."/>
            <person name="Fraser C.M."/>
            <person name="Frutos R."/>
            <person name="Molina D.M."/>
            <person name="Krause P.J."/>
            <person name="Ben Mamoun C."/>
        </authorList>
    </citation>
    <scope>NUCLEOTIDE SEQUENCE [LARGE SCALE GENOMIC DNA]</scope>
    <source>
        <strain evidence="2 3">RI</strain>
    </source>
</reference>
<dbReference type="AlphaFoldDB" id="I7IGK0"/>
<evidence type="ECO:0000256" key="1">
    <source>
        <dbReference type="SAM" id="MobiDB-lite"/>
    </source>
</evidence>
<dbReference type="VEuPathDB" id="PiroplasmaDB:BMR1_02g04250"/>
<keyword evidence="3" id="KW-1185">Reference proteome</keyword>
<dbReference type="EMBL" id="FO082872">
    <property type="protein sequence ID" value="CCF73996.1"/>
    <property type="molecule type" value="Genomic_DNA"/>
</dbReference>
<feature type="compositionally biased region" description="Basic and acidic residues" evidence="1">
    <location>
        <begin position="191"/>
        <end position="201"/>
    </location>
</feature>
<name>I7IGK0_BABMR</name>
<dbReference type="GeneID" id="24424628"/>
<feature type="region of interest" description="Disordered" evidence="1">
    <location>
        <begin position="171"/>
        <end position="201"/>
    </location>
</feature>